<dbReference type="AlphaFoldDB" id="A0A0E0J522"/>
<organism evidence="1">
    <name type="scientific">Oryza nivara</name>
    <name type="common">Indian wild rice</name>
    <name type="synonym">Oryza sativa f. spontanea</name>
    <dbReference type="NCBI Taxonomy" id="4536"/>
    <lineage>
        <taxon>Eukaryota</taxon>
        <taxon>Viridiplantae</taxon>
        <taxon>Streptophyta</taxon>
        <taxon>Embryophyta</taxon>
        <taxon>Tracheophyta</taxon>
        <taxon>Spermatophyta</taxon>
        <taxon>Magnoliopsida</taxon>
        <taxon>Liliopsida</taxon>
        <taxon>Poales</taxon>
        <taxon>Poaceae</taxon>
        <taxon>BOP clade</taxon>
        <taxon>Oryzoideae</taxon>
        <taxon>Oryzeae</taxon>
        <taxon>Oryzinae</taxon>
        <taxon>Oryza</taxon>
    </lineage>
</organism>
<dbReference type="STRING" id="4536.A0A0E0J522"/>
<name>A0A0E0J522_ORYNI</name>
<evidence type="ECO:0000313" key="1">
    <source>
        <dbReference type="EnsemblPlants" id="ONIVA11G21820.1"/>
    </source>
</evidence>
<dbReference type="Gramene" id="ONIVA11G21820.1">
    <property type="protein sequence ID" value="ONIVA11G21820.1"/>
    <property type="gene ID" value="ONIVA11G21820"/>
</dbReference>
<keyword evidence="2" id="KW-1185">Reference proteome</keyword>
<dbReference type="OMA" id="HHIANTK"/>
<dbReference type="PANTHER" id="PTHR10579">
    <property type="entry name" value="CALCIUM-ACTIVATED CHLORIDE CHANNEL REGULATOR"/>
    <property type="match status" value="1"/>
</dbReference>
<protein>
    <recommendedName>
        <fullName evidence="3">VWFA domain-containing protein</fullName>
    </recommendedName>
</protein>
<dbReference type="HOGENOM" id="CLU_431097_0_0_1"/>
<reference evidence="1" key="2">
    <citation type="submission" date="2018-04" db="EMBL/GenBank/DDBJ databases">
        <title>OnivRS2 (Oryza nivara Reference Sequence Version 2).</title>
        <authorList>
            <person name="Zhang J."/>
            <person name="Kudrna D."/>
            <person name="Lee S."/>
            <person name="Talag J."/>
            <person name="Rajasekar S."/>
            <person name="Welchert J."/>
            <person name="Hsing Y.-I."/>
            <person name="Wing R.A."/>
        </authorList>
    </citation>
    <scope>NUCLEOTIDE SEQUENCE [LARGE SCALE GENOMIC DNA]</scope>
    <source>
        <strain evidence="1">SL10</strain>
    </source>
</reference>
<sequence length="635" mass="67969">MTPFGSNYILEGRKDHDKKRPGFIVLISDGDDASVLRDAMNLNCSVHAFGFRDAHNARAMHRIANTSAGTYGILNDGHDGLADAFVTSVGNITSIVAVDAEVSVSCSGAESTAAKLTAIESGRFKHDINGGGKRGTIQAGALQAGAVRSFLVYVDNVGDDELEHLPSMLTVGVQYEDHSTTTSQNAAENQGGREMARQTAQVVVVRDGDEHSRLVAAEIVRVAAMRIVGEIIQKYGDNGRALAGAADELHEQWSLLKKSEFAKEAAPACLVSALDAEMSELEATLRRSSGMSYMLSWQTCHSLQHLQHARSSSSPSATTSVAAAAKGNGGASAVAAAARQSFTAGGAAAMGKFVWSGAHHGGGERKRKYQSSEMEMIEQRLAYWTKVKCELPPMHHDGECPDHMTTIFRDASRDSIDRAMFHDVFLASEDARAAGAASLAVLEREIEEMEASLVRCTGLSTMLSWLNRHKLQLHTAAAAAATARVSPAPPSSSNVVADAITAGEGHVKEVAGVAVVSGGTKRKCVEMDMIEERLAYWSKVKHDLPLMFPDHAAAAATAAAAAAAEGTASTGDHVAAVFRDASLETINRAMFHDVYLLIKLNIQVWNIITHNLLTTRSELGQEQRWRESKMQVNTH</sequence>
<dbReference type="Gene3D" id="3.40.50.410">
    <property type="entry name" value="von Willebrand factor, type A domain"/>
    <property type="match status" value="1"/>
</dbReference>
<evidence type="ECO:0000313" key="2">
    <source>
        <dbReference type="Proteomes" id="UP000006591"/>
    </source>
</evidence>
<dbReference type="Proteomes" id="UP000006591">
    <property type="component" value="Chromosome 11"/>
</dbReference>
<dbReference type="InterPro" id="IPR036465">
    <property type="entry name" value="vWFA_dom_sf"/>
</dbReference>
<dbReference type="EnsemblPlants" id="ONIVA11G21820.1">
    <property type="protein sequence ID" value="ONIVA11G21820.1"/>
    <property type="gene ID" value="ONIVA11G21820"/>
</dbReference>
<evidence type="ECO:0008006" key="3">
    <source>
        <dbReference type="Google" id="ProtNLM"/>
    </source>
</evidence>
<dbReference type="SUPFAM" id="SSF53300">
    <property type="entry name" value="vWA-like"/>
    <property type="match status" value="1"/>
</dbReference>
<proteinExistence type="predicted"/>
<reference evidence="1" key="1">
    <citation type="submission" date="2015-04" db="UniProtKB">
        <authorList>
            <consortium name="EnsemblPlants"/>
        </authorList>
    </citation>
    <scope>IDENTIFICATION</scope>
    <source>
        <strain evidence="1">SL10</strain>
    </source>
</reference>
<dbReference type="InterPro" id="IPR051266">
    <property type="entry name" value="CLCR"/>
</dbReference>
<accession>A0A0E0J522</accession>
<dbReference type="PANTHER" id="PTHR10579:SF112">
    <property type="entry name" value="OS04G0198300 PROTEIN"/>
    <property type="match status" value="1"/>
</dbReference>